<comment type="caution">
    <text evidence="3">The sequence shown here is derived from an EMBL/GenBank/DDBJ whole genome shotgun (WGS) entry which is preliminary data.</text>
</comment>
<accession>A0A1F6U2F6</accession>
<dbReference type="InterPro" id="IPR007712">
    <property type="entry name" value="RelE/ParE_toxin"/>
</dbReference>
<dbReference type="Gene3D" id="3.30.2310.20">
    <property type="entry name" value="RelE-like"/>
    <property type="match status" value="1"/>
</dbReference>
<dbReference type="InterPro" id="IPR051803">
    <property type="entry name" value="TA_system_RelE-like_toxin"/>
</dbReference>
<comment type="similarity">
    <text evidence="1">Belongs to the RelE toxin family.</text>
</comment>
<dbReference type="PANTHER" id="PTHR33755">
    <property type="entry name" value="TOXIN PARE1-RELATED"/>
    <property type="match status" value="1"/>
</dbReference>
<dbReference type="PANTHER" id="PTHR33755:SF7">
    <property type="entry name" value="TOXIN MODULE OF TOXIN-ANTITOXIN SYSTEM RELE_STBE FAMILY"/>
    <property type="match status" value="1"/>
</dbReference>
<evidence type="ECO:0000256" key="1">
    <source>
        <dbReference type="ARBA" id="ARBA00006226"/>
    </source>
</evidence>
<evidence type="ECO:0000313" key="3">
    <source>
        <dbReference type="EMBL" id="OGI51558.1"/>
    </source>
</evidence>
<evidence type="ECO:0000256" key="2">
    <source>
        <dbReference type="ARBA" id="ARBA00022649"/>
    </source>
</evidence>
<protein>
    <submittedName>
        <fullName evidence="3">Addiction module toxin RelE</fullName>
    </submittedName>
</protein>
<dbReference type="InterPro" id="IPR035093">
    <property type="entry name" value="RelE/ParE_toxin_dom_sf"/>
</dbReference>
<dbReference type="AlphaFoldDB" id="A0A1F6U2F6"/>
<dbReference type="STRING" id="1817768.A3A87_00470"/>
<dbReference type="EMBL" id="MFTC01000038">
    <property type="protein sequence ID" value="OGI51558.1"/>
    <property type="molecule type" value="Genomic_DNA"/>
</dbReference>
<dbReference type="Pfam" id="PF05016">
    <property type="entry name" value="ParE_toxin"/>
    <property type="match status" value="1"/>
</dbReference>
<proteinExistence type="inferred from homology"/>
<name>A0A1F6U2F6_9PROT</name>
<keyword evidence="2" id="KW-1277">Toxin-antitoxin system</keyword>
<evidence type="ECO:0000313" key="4">
    <source>
        <dbReference type="Proteomes" id="UP000179037"/>
    </source>
</evidence>
<reference evidence="3 4" key="1">
    <citation type="journal article" date="2016" name="Nat. Commun.">
        <title>Thousands of microbial genomes shed light on interconnected biogeochemical processes in an aquifer system.</title>
        <authorList>
            <person name="Anantharaman K."/>
            <person name="Brown C.T."/>
            <person name="Hug L.A."/>
            <person name="Sharon I."/>
            <person name="Castelle C.J."/>
            <person name="Probst A.J."/>
            <person name="Thomas B.C."/>
            <person name="Singh A."/>
            <person name="Wilkins M.J."/>
            <person name="Karaoz U."/>
            <person name="Brodie E.L."/>
            <person name="Williams K.H."/>
            <person name="Hubbard S.S."/>
            <person name="Banfield J.F."/>
        </authorList>
    </citation>
    <scope>NUCLEOTIDE SEQUENCE [LARGE SCALE GENOMIC DNA]</scope>
</reference>
<gene>
    <name evidence="3" type="ORF">A3A87_00470</name>
</gene>
<organism evidence="3 4">
    <name type="scientific">Candidatus Muproteobacteria bacterium RIFCSPLOWO2_01_FULL_60_18</name>
    <dbReference type="NCBI Taxonomy" id="1817768"/>
    <lineage>
        <taxon>Bacteria</taxon>
        <taxon>Pseudomonadati</taxon>
        <taxon>Pseudomonadota</taxon>
        <taxon>Candidatus Muproteobacteria</taxon>
    </lineage>
</organism>
<dbReference type="Proteomes" id="UP000179037">
    <property type="component" value="Unassembled WGS sequence"/>
</dbReference>
<sequence>MAQVVYSENALANLGRAFDFLAEHDPPAAVGAASAISEAVDTLSNHPLIGRTVASELRELVISYGKTGYIALYRFLPVQDQVRILAIRHQRELDYPI</sequence>